<keyword evidence="1" id="KW-0813">Transport</keyword>
<organism evidence="7 8">
    <name type="scientific">Enterococcus camelliae</name>
    <dbReference type="NCBI Taxonomy" id="453959"/>
    <lineage>
        <taxon>Bacteria</taxon>
        <taxon>Bacillati</taxon>
        <taxon>Bacillota</taxon>
        <taxon>Bacilli</taxon>
        <taxon>Lactobacillales</taxon>
        <taxon>Enterococcaceae</taxon>
        <taxon>Enterococcus</taxon>
    </lineage>
</organism>
<dbReference type="NCBIfam" id="TIGR00848">
    <property type="entry name" value="fruA"/>
    <property type="match status" value="1"/>
</dbReference>
<protein>
    <submittedName>
        <fullName evidence="7">PTS sugar transporter subunit IIA</fullName>
    </submittedName>
</protein>
<reference evidence="8" key="1">
    <citation type="journal article" date="2019" name="Int. J. Syst. Evol. Microbiol.">
        <title>The Global Catalogue of Microorganisms (GCM) 10K type strain sequencing project: providing services to taxonomists for standard genome sequencing and annotation.</title>
        <authorList>
            <consortium name="The Broad Institute Genomics Platform"/>
            <consortium name="The Broad Institute Genome Sequencing Center for Infectious Disease"/>
            <person name="Wu L."/>
            <person name="Ma J."/>
        </authorList>
    </citation>
    <scope>NUCLEOTIDE SEQUENCE [LARGE SCALE GENOMIC DNA]</scope>
    <source>
        <strain evidence="8">TISTR 932</strain>
    </source>
</reference>
<dbReference type="InterPro" id="IPR002178">
    <property type="entry name" value="PTS_EIIA_type-2_dom"/>
</dbReference>
<dbReference type="Gene3D" id="3.40.930.10">
    <property type="entry name" value="Mannitol-specific EII, Chain A"/>
    <property type="match status" value="1"/>
</dbReference>
<dbReference type="PANTHER" id="PTHR47738">
    <property type="entry name" value="PTS SYSTEM FRUCTOSE-LIKE EIIA COMPONENT-RELATED"/>
    <property type="match status" value="1"/>
</dbReference>
<dbReference type="InterPro" id="IPR051541">
    <property type="entry name" value="PTS_SugarTrans_NitroReg"/>
</dbReference>
<dbReference type="CDD" id="cd00211">
    <property type="entry name" value="PTS_IIA_fru"/>
    <property type="match status" value="1"/>
</dbReference>
<dbReference type="InterPro" id="IPR016152">
    <property type="entry name" value="PTrfase/Anion_transptr"/>
</dbReference>
<dbReference type="RefSeq" id="WP_379979716.1">
    <property type="nucleotide sequence ID" value="NZ_JBHUMO010000013.1"/>
</dbReference>
<evidence type="ECO:0000256" key="3">
    <source>
        <dbReference type="ARBA" id="ARBA00022597"/>
    </source>
</evidence>
<accession>A0ABW5TI83</accession>
<keyword evidence="4" id="KW-0808">Transferase</keyword>
<evidence type="ECO:0000313" key="8">
    <source>
        <dbReference type="Proteomes" id="UP001597427"/>
    </source>
</evidence>
<gene>
    <name evidence="7" type="ORF">ACFSR0_02855</name>
</gene>
<name>A0ABW5TI83_9ENTE</name>
<evidence type="ECO:0000256" key="2">
    <source>
        <dbReference type="ARBA" id="ARBA00022553"/>
    </source>
</evidence>
<dbReference type="PROSITE" id="PS51094">
    <property type="entry name" value="PTS_EIIA_TYPE_2"/>
    <property type="match status" value="1"/>
</dbReference>
<sequence length="148" mass="16815">MKSIIDKNCIQLDMKEKSKNMVIKKMAQCFVDTNRVSDLDSFIQNVYEREQTEPTSIGNGIGMPHGKTDSVETPSVSIARLSEPIIWNEETAEEVTLLIMIAVPKEDSSNHLKIISQLARNLMHEEFVNSFRQGDQTTIFNLMNNILN</sequence>
<dbReference type="Pfam" id="PF00359">
    <property type="entry name" value="PTS_EIIA_2"/>
    <property type="match status" value="1"/>
</dbReference>
<evidence type="ECO:0000256" key="4">
    <source>
        <dbReference type="ARBA" id="ARBA00022679"/>
    </source>
</evidence>
<keyword evidence="5" id="KW-0598">Phosphotransferase system</keyword>
<feature type="domain" description="PTS EIIA type-2" evidence="6">
    <location>
        <begin position="3"/>
        <end position="146"/>
    </location>
</feature>
<evidence type="ECO:0000313" key="7">
    <source>
        <dbReference type="EMBL" id="MFD2728378.1"/>
    </source>
</evidence>
<dbReference type="Proteomes" id="UP001597427">
    <property type="component" value="Unassembled WGS sequence"/>
</dbReference>
<proteinExistence type="predicted"/>
<comment type="caution">
    <text evidence="7">The sequence shown here is derived from an EMBL/GenBank/DDBJ whole genome shotgun (WGS) entry which is preliminary data.</text>
</comment>
<dbReference type="InterPro" id="IPR004715">
    <property type="entry name" value="PTS_IIA_fruc"/>
</dbReference>
<keyword evidence="2" id="KW-0597">Phosphoprotein</keyword>
<dbReference type="SUPFAM" id="SSF55804">
    <property type="entry name" value="Phoshotransferase/anion transport protein"/>
    <property type="match status" value="1"/>
</dbReference>
<evidence type="ECO:0000259" key="6">
    <source>
        <dbReference type="PROSITE" id="PS51094"/>
    </source>
</evidence>
<dbReference type="PANTHER" id="PTHR47738:SF2">
    <property type="entry name" value="PTS SYSTEM FRUCTOSE-LIKE EIIA COMPONENT"/>
    <property type="match status" value="1"/>
</dbReference>
<keyword evidence="3 7" id="KW-0762">Sugar transport</keyword>
<keyword evidence="8" id="KW-1185">Reference proteome</keyword>
<evidence type="ECO:0000256" key="1">
    <source>
        <dbReference type="ARBA" id="ARBA00022448"/>
    </source>
</evidence>
<dbReference type="EMBL" id="JBHUMO010000013">
    <property type="protein sequence ID" value="MFD2728378.1"/>
    <property type="molecule type" value="Genomic_DNA"/>
</dbReference>
<evidence type="ECO:0000256" key="5">
    <source>
        <dbReference type="ARBA" id="ARBA00022683"/>
    </source>
</evidence>